<dbReference type="RefSeq" id="WP_034832012.1">
    <property type="nucleotide sequence ID" value="NZ_JOKH01000001.1"/>
</dbReference>
<evidence type="ECO:0000313" key="1">
    <source>
        <dbReference type="EMBL" id="KEQ18712.1"/>
    </source>
</evidence>
<reference evidence="1 2" key="1">
    <citation type="submission" date="2014-06" db="EMBL/GenBank/DDBJ databases">
        <title>Whole Genome Sequences of Three Symbiotic Endozoicomonas Bacteria.</title>
        <authorList>
            <person name="Neave M.J."/>
            <person name="Apprill A."/>
            <person name="Voolstra C.R."/>
        </authorList>
    </citation>
    <scope>NUCLEOTIDE SEQUENCE [LARGE SCALE GENOMIC DNA]</scope>
    <source>
        <strain evidence="1 2">DSM 25634</strain>
    </source>
</reference>
<accession>A0A081NJT9</accession>
<sequence length="157" mass="18171">MKNTIRLKKFNPNDLIFNEDETVIILKFIFKNKHMLINRLRINNDTRSFAQALLLEAIDASYSLGYVEALFRSTSNPTVGVREILKKFGKDASKHWFNSHNIKNLKDIKIYERVREKLELNFTSILVLLANGIALREINTMKLIAYADGNNSKVIWG</sequence>
<proteinExistence type="predicted"/>
<gene>
    <name evidence="1" type="ORF">GZ78_00945</name>
</gene>
<protein>
    <submittedName>
        <fullName evidence="1">Uncharacterized protein</fullName>
    </submittedName>
</protein>
<comment type="caution">
    <text evidence="1">The sequence shown here is derived from an EMBL/GenBank/DDBJ whole genome shotgun (WGS) entry which is preliminary data.</text>
</comment>
<dbReference type="STRING" id="1137799.GZ78_00945"/>
<dbReference type="OrthoDB" id="6198844at2"/>
<evidence type="ECO:0000313" key="2">
    <source>
        <dbReference type="Proteomes" id="UP000028073"/>
    </source>
</evidence>
<name>A0A081NJT9_9GAMM</name>
<dbReference type="AlphaFoldDB" id="A0A081NJT9"/>
<dbReference type="eggNOG" id="ENOG5032UEC">
    <property type="taxonomic scope" value="Bacteria"/>
</dbReference>
<dbReference type="EMBL" id="JOKH01000001">
    <property type="protein sequence ID" value="KEQ18712.1"/>
    <property type="molecule type" value="Genomic_DNA"/>
</dbReference>
<keyword evidence="2" id="KW-1185">Reference proteome</keyword>
<dbReference type="Proteomes" id="UP000028073">
    <property type="component" value="Unassembled WGS sequence"/>
</dbReference>
<organism evidence="1 2">
    <name type="scientific">Endozoicomonas numazuensis</name>
    <dbReference type="NCBI Taxonomy" id="1137799"/>
    <lineage>
        <taxon>Bacteria</taxon>
        <taxon>Pseudomonadati</taxon>
        <taxon>Pseudomonadota</taxon>
        <taxon>Gammaproteobacteria</taxon>
        <taxon>Oceanospirillales</taxon>
        <taxon>Endozoicomonadaceae</taxon>
        <taxon>Endozoicomonas</taxon>
    </lineage>
</organism>